<evidence type="ECO:0000256" key="2">
    <source>
        <dbReference type="ARBA" id="ARBA00009190"/>
    </source>
</evidence>
<evidence type="ECO:0000256" key="3">
    <source>
        <dbReference type="ARBA" id="ARBA00022692"/>
    </source>
</evidence>
<dbReference type="Pfam" id="PF01169">
    <property type="entry name" value="GDT1"/>
    <property type="match status" value="1"/>
</dbReference>
<evidence type="ECO:0000256" key="1">
    <source>
        <dbReference type="ARBA" id="ARBA00004141"/>
    </source>
</evidence>
<dbReference type="PANTHER" id="PTHR12608:SF1">
    <property type="entry name" value="TRANSMEMBRANE PROTEIN 165"/>
    <property type="match status" value="1"/>
</dbReference>
<name>A0A6N2MTR0_SALVM</name>
<sequence>MLSGFIRRKFLSQFFSPIFLKAFSITFFGEWGDKSQIATIGLAADENPFGVVIGGILGQALCTTAAVIGGKSLASQISERIVALSGGVLLLFWNPIRPCNGGVDPSSDT</sequence>
<dbReference type="GO" id="GO:0016020">
    <property type="term" value="C:membrane"/>
    <property type="evidence" value="ECO:0007669"/>
    <property type="project" value="UniProtKB-SubCell"/>
</dbReference>
<dbReference type="GO" id="GO:0032468">
    <property type="term" value="P:Golgi calcium ion homeostasis"/>
    <property type="evidence" value="ECO:0007669"/>
    <property type="project" value="TreeGrafter"/>
</dbReference>
<dbReference type="GO" id="GO:0005794">
    <property type="term" value="C:Golgi apparatus"/>
    <property type="evidence" value="ECO:0007669"/>
    <property type="project" value="TreeGrafter"/>
</dbReference>
<evidence type="ECO:0000256" key="4">
    <source>
        <dbReference type="ARBA" id="ARBA00022989"/>
    </source>
</evidence>
<dbReference type="InterPro" id="IPR001727">
    <property type="entry name" value="GDT1-like"/>
</dbReference>
<dbReference type="GO" id="GO:0015085">
    <property type="term" value="F:calcium ion transmembrane transporter activity"/>
    <property type="evidence" value="ECO:0007669"/>
    <property type="project" value="TreeGrafter"/>
</dbReference>
<dbReference type="GO" id="GO:0005384">
    <property type="term" value="F:manganese ion transmembrane transporter activity"/>
    <property type="evidence" value="ECO:0007669"/>
    <property type="project" value="TreeGrafter"/>
</dbReference>
<evidence type="ECO:0000256" key="6">
    <source>
        <dbReference type="RuleBase" id="RU365102"/>
    </source>
</evidence>
<accession>A0A6N2MTR0</accession>
<dbReference type="EMBL" id="CAADRP010001930">
    <property type="protein sequence ID" value="VFU56912.1"/>
    <property type="molecule type" value="Genomic_DNA"/>
</dbReference>
<gene>
    <name evidence="7" type="ORF">SVIM_LOCUS410804</name>
</gene>
<keyword evidence="4" id="KW-1133">Transmembrane helix</keyword>
<dbReference type="AlphaFoldDB" id="A0A6N2MTR0"/>
<dbReference type="PANTHER" id="PTHR12608">
    <property type="entry name" value="TRANSMEMBRANE PROTEIN HTP-1 RELATED"/>
    <property type="match status" value="1"/>
</dbReference>
<proteinExistence type="inferred from homology"/>
<organism evidence="7">
    <name type="scientific">Salix viminalis</name>
    <name type="common">Common osier</name>
    <name type="synonym">Basket willow</name>
    <dbReference type="NCBI Taxonomy" id="40686"/>
    <lineage>
        <taxon>Eukaryota</taxon>
        <taxon>Viridiplantae</taxon>
        <taxon>Streptophyta</taxon>
        <taxon>Embryophyta</taxon>
        <taxon>Tracheophyta</taxon>
        <taxon>Spermatophyta</taxon>
        <taxon>Magnoliopsida</taxon>
        <taxon>eudicotyledons</taxon>
        <taxon>Gunneridae</taxon>
        <taxon>Pentapetalae</taxon>
        <taxon>rosids</taxon>
        <taxon>fabids</taxon>
        <taxon>Malpighiales</taxon>
        <taxon>Salicaceae</taxon>
        <taxon>Saliceae</taxon>
        <taxon>Salix</taxon>
    </lineage>
</organism>
<evidence type="ECO:0000313" key="7">
    <source>
        <dbReference type="EMBL" id="VFU56912.1"/>
    </source>
</evidence>
<keyword evidence="5" id="KW-0472">Membrane</keyword>
<evidence type="ECO:0000256" key="5">
    <source>
        <dbReference type="ARBA" id="ARBA00023136"/>
    </source>
</evidence>
<protein>
    <recommendedName>
        <fullName evidence="6">GDT1 family protein</fullName>
    </recommendedName>
</protein>
<comment type="subcellular location">
    <subcellularLocation>
        <location evidence="1 6">Membrane</location>
        <topology evidence="1 6">Multi-pass membrane protein</topology>
    </subcellularLocation>
</comment>
<dbReference type="GO" id="GO:0032472">
    <property type="term" value="P:Golgi calcium ion transport"/>
    <property type="evidence" value="ECO:0007669"/>
    <property type="project" value="TreeGrafter"/>
</dbReference>
<keyword evidence="3" id="KW-0812">Transmembrane</keyword>
<reference evidence="7" key="1">
    <citation type="submission" date="2019-03" db="EMBL/GenBank/DDBJ databases">
        <authorList>
            <person name="Mank J."/>
            <person name="Almeida P."/>
        </authorList>
    </citation>
    <scope>NUCLEOTIDE SEQUENCE</scope>
    <source>
        <strain evidence="7">78183</strain>
    </source>
</reference>
<comment type="similarity">
    <text evidence="2 6">Belongs to the GDT1 family.</text>
</comment>